<feature type="compositionally biased region" description="Acidic residues" evidence="1">
    <location>
        <begin position="226"/>
        <end position="238"/>
    </location>
</feature>
<dbReference type="EMBL" id="MW582959">
    <property type="protein sequence ID" value="QXT57853.1"/>
    <property type="molecule type" value="Genomic_DNA"/>
</dbReference>
<keyword evidence="2" id="KW-0540">Nuclease</keyword>
<keyword evidence="2" id="KW-0269">Exonuclease</keyword>
<evidence type="ECO:0000313" key="2">
    <source>
        <dbReference type="EMBL" id="QXT57853.1"/>
    </source>
</evidence>
<reference evidence="2" key="1">
    <citation type="submission" date="2021-02" db="EMBL/GenBank/DDBJ databases">
        <title>Distinct virome patterns of the invasive cane toad (Rhinella marina) across its native and introduced ranges.</title>
        <authorList>
            <person name="Russo A.G."/>
            <person name="Harding E.F."/>
            <person name="Yan G.J."/>
            <person name="Selechnik D."/>
            <person name="Ducatez S."/>
            <person name="DeVore J.L."/>
            <person name="Zhou J."/>
            <person name="Sarma R.R."/>
            <person name="Lee Y.P."/>
            <person name="Richardson M.F."/>
            <person name="Shine R."/>
            <person name="Rollins L.A."/>
            <person name="White P.A."/>
        </authorList>
    </citation>
    <scope>NUCLEOTIDE SEQUENCE</scope>
</reference>
<sequence length="375" mass="43043">MPIFYTYDMSNISANKSIVLQGSFSDAFILLKKGKAVYRQHKSWTKIEWGGIFTPKFIPNPTLTISAELAMYLDIFKQQSVYQPFSREAIKTFEKLCKTKYGTTIKVSNIPENLGQWATAPIQHKEALVDKTDKVQLNNWALQKPSIASNGTFIPGADPKTVVYNKSDQGSFWLARWTYNDKHYFTVLTEPYFSDVTHLIIKDKDVTRAPVVDVNTFGDITNVDSESVDTDDSEDETETSGQYQDNPDDIVSDDDSVVCDVDYNPDYDPDPAEDAQDGLEYELYTKEEQTMLPLGYMIPRATEWKYVMEAIMSNFIQVKNLLNVRDYTLMDFYIILGIYGIPKKYARGATYLVEYIKKRRNAMQNIVELMEKLEI</sequence>
<name>A0A8F6YJU2_9VIRU</name>
<accession>A0A8F6YJU2</accession>
<evidence type="ECO:0000256" key="1">
    <source>
        <dbReference type="SAM" id="MobiDB-lite"/>
    </source>
</evidence>
<feature type="compositionally biased region" description="Acidic residues" evidence="1">
    <location>
        <begin position="246"/>
        <end position="255"/>
    </location>
</feature>
<dbReference type="GO" id="GO:0004527">
    <property type="term" value="F:exonuclease activity"/>
    <property type="evidence" value="ECO:0007669"/>
    <property type="project" value="UniProtKB-KW"/>
</dbReference>
<protein>
    <submittedName>
        <fullName evidence="2">DNA repair exonuclease SbcCD D subunit</fullName>
    </submittedName>
</protein>
<proteinExistence type="predicted"/>
<organism evidence="2">
    <name type="scientific">Rhinella marina erythrocytic-like virus</name>
    <dbReference type="NCBI Taxonomy" id="2859906"/>
    <lineage>
        <taxon>Viruses</taxon>
        <taxon>Varidnaviria</taxon>
        <taxon>Bamfordvirae</taxon>
        <taxon>Nucleocytoviricota</taxon>
        <taxon>Megaviricetes</taxon>
        <taxon>Pimascovirales</taxon>
        <taxon>Pimascovirales incertae sedis</taxon>
        <taxon>Iridoviridae</taxon>
    </lineage>
</organism>
<feature type="region of interest" description="Disordered" evidence="1">
    <location>
        <begin position="222"/>
        <end position="255"/>
    </location>
</feature>
<keyword evidence="2" id="KW-0378">Hydrolase</keyword>